<proteinExistence type="predicted"/>
<keyword evidence="2" id="KW-0274">FAD</keyword>
<evidence type="ECO:0000256" key="2">
    <source>
        <dbReference type="ARBA" id="ARBA00022827"/>
    </source>
</evidence>
<evidence type="ECO:0000313" key="5">
    <source>
        <dbReference type="EMBL" id="PPE69831.1"/>
    </source>
</evidence>
<sequence length="288" mass="30666">MKAAAFDYVKADSVAQVIELLQQHGDDARVLAGGQTLLATLNMRLSEPALLIDINGLAALRGIERQGEVLRIGALVTHAEIERSELVARHAPLLAQAAPHIAHRAIRNRGTWGGSLAYADPAAEWPACLLALGGTVVVQGPGGVRRIAADDFFLGLYTTALAPDEIVIAGEVPVAREGQWQGMTQLARRHGDYAVVGLAATAQRRGAALASVRLAFMGVAATPWRARRTEELLEGREPDDATLAMAAASLRAEIEPLPDLTHSSETKRHLAGVLLQRLLACARRDSEG</sequence>
<accession>A0A2S5T4C0</accession>
<evidence type="ECO:0000259" key="4">
    <source>
        <dbReference type="PROSITE" id="PS51387"/>
    </source>
</evidence>
<dbReference type="SUPFAM" id="SSF56176">
    <property type="entry name" value="FAD-binding/transporter-associated domain-like"/>
    <property type="match status" value="1"/>
</dbReference>
<dbReference type="PANTHER" id="PTHR42659:SF2">
    <property type="entry name" value="XANTHINE DEHYDROGENASE SUBUNIT C-RELATED"/>
    <property type="match status" value="1"/>
</dbReference>
<dbReference type="InterPro" id="IPR051312">
    <property type="entry name" value="Diverse_Substr_Oxidored"/>
</dbReference>
<keyword evidence="7" id="KW-1185">Reference proteome</keyword>
<dbReference type="InterPro" id="IPR016166">
    <property type="entry name" value="FAD-bd_PCMH"/>
</dbReference>
<dbReference type="Gene3D" id="3.30.43.10">
    <property type="entry name" value="Uridine Diphospho-n-acetylenolpyruvylglucosamine Reductase, domain 2"/>
    <property type="match status" value="1"/>
</dbReference>
<dbReference type="Gene3D" id="3.30.390.50">
    <property type="entry name" value="CO dehydrogenase flavoprotein, C-terminal domain"/>
    <property type="match status" value="1"/>
</dbReference>
<evidence type="ECO:0000256" key="3">
    <source>
        <dbReference type="ARBA" id="ARBA00023002"/>
    </source>
</evidence>
<dbReference type="EMBL" id="PSNY01000009">
    <property type="protein sequence ID" value="PPE69831.1"/>
    <property type="molecule type" value="Genomic_DNA"/>
</dbReference>
<evidence type="ECO:0000313" key="7">
    <source>
        <dbReference type="Proteomes" id="UP000239406"/>
    </source>
</evidence>
<dbReference type="InterPro" id="IPR036318">
    <property type="entry name" value="FAD-bd_PCMH-like_sf"/>
</dbReference>
<dbReference type="InterPro" id="IPR005107">
    <property type="entry name" value="CO_DH_flav_C"/>
</dbReference>
<evidence type="ECO:0000256" key="1">
    <source>
        <dbReference type="ARBA" id="ARBA00022630"/>
    </source>
</evidence>
<dbReference type="SMART" id="SM01092">
    <property type="entry name" value="CO_deh_flav_C"/>
    <property type="match status" value="1"/>
</dbReference>
<dbReference type="Pfam" id="PF03450">
    <property type="entry name" value="CO_deh_flav_C"/>
    <property type="match status" value="1"/>
</dbReference>
<dbReference type="Proteomes" id="UP000294772">
    <property type="component" value="Unassembled WGS sequence"/>
</dbReference>
<dbReference type="InterPro" id="IPR016167">
    <property type="entry name" value="FAD-bd_PCMH_sub1"/>
</dbReference>
<name>A0A2S5T4C0_9BURK</name>
<protein>
    <submittedName>
        <fullName evidence="6">Carbon-monoxide dehydrogenase medium subunit</fullName>
    </submittedName>
    <submittedName>
        <fullName evidence="5">Molybdopterin dehydrogenase</fullName>
    </submittedName>
</protein>
<dbReference type="GO" id="GO:0071949">
    <property type="term" value="F:FAD binding"/>
    <property type="evidence" value="ECO:0007669"/>
    <property type="project" value="InterPro"/>
</dbReference>
<organism evidence="5 7">
    <name type="scientific">Caldimonas thermodepolymerans</name>
    <dbReference type="NCBI Taxonomy" id="215580"/>
    <lineage>
        <taxon>Bacteria</taxon>
        <taxon>Pseudomonadati</taxon>
        <taxon>Pseudomonadota</taxon>
        <taxon>Betaproteobacteria</taxon>
        <taxon>Burkholderiales</taxon>
        <taxon>Sphaerotilaceae</taxon>
        <taxon>Caldimonas</taxon>
    </lineage>
</organism>
<dbReference type="Proteomes" id="UP000239406">
    <property type="component" value="Unassembled WGS sequence"/>
</dbReference>
<dbReference type="InterPro" id="IPR036683">
    <property type="entry name" value="CO_DH_flav_C_dom_sf"/>
</dbReference>
<dbReference type="InterPro" id="IPR002346">
    <property type="entry name" value="Mopterin_DH_FAD-bd"/>
</dbReference>
<reference evidence="6 8" key="2">
    <citation type="submission" date="2019-03" db="EMBL/GenBank/DDBJ databases">
        <title>Genomic Encyclopedia of Type Strains, Phase IV (KMG-IV): sequencing the most valuable type-strain genomes for metagenomic binning, comparative biology and taxonomic classification.</title>
        <authorList>
            <person name="Goeker M."/>
        </authorList>
    </citation>
    <scope>NUCLEOTIDE SEQUENCE [LARGE SCALE GENOMIC DNA]</scope>
    <source>
        <strain evidence="6 8">DSM 15264</strain>
    </source>
</reference>
<dbReference type="AlphaFoldDB" id="A0A2S5T4C0"/>
<comment type="caution">
    <text evidence="5">The sequence shown here is derived from an EMBL/GenBank/DDBJ whole genome shotgun (WGS) entry which is preliminary data.</text>
</comment>
<dbReference type="OrthoDB" id="9793944at2"/>
<dbReference type="Gene3D" id="3.30.465.10">
    <property type="match status" value="1"/>
</dbReference>
<dbReference type="PANTHER" id="PTHR42659">
    <property type="entry name" value="XANTHINE DEHYDROGENASE SUBUNIT C-RELATED"/>
    <property type="match status" value="1"/>
</dbReference>
<dbReference type="SUPFAM" id="SSF55447">
    <property type="entry name" value="CO dehydrogenase flavoprotein C-terminal domain-like"/>
    <property type="match status" value="1"/>
</dbReference>
<gene>
    <name evidence="5" type="ORF">C1702_10150</name>
    <name evidence="6" type="ORF">EV676_106204</name>
</gene>
<dbReference type="PROSITE" id="PS51387">
    <property type="entry name" value="FAD_PCMH"/>
    <property type="match status" value="1"/>
</dbReference>
<dbReference type="RefSeq" id="WP_104357579.1">
    <property type="nucleotide sequence ID" value="NZ_CP064338.1"/>
</dbReference>
<dbReference type="GO" id="GO:0016491">
    <property type="term" value="F:oxidoreductase activity"/>
    <property type="evidence" value="ECO:0007669"/>
    <property type="project" value="UniProtKB-KW"/>
</dbReference>
<keyword evidence="1" id="KW-0285">Flavoprotein</keyword>
<evidence type="ECO:0000313" key="8">
    <source>
        <dbReference type="Proteomes" id="UP000294772"/>
    </source>
</evidence>
<keyword evidence="3" id="KW-0560">Oxidoreductase</keyword>
<dbReference type="EMBL" id="SLXF01000006">
    <property type="protein sequence ID" value="TCP06720.1"/>
    <property type="molecule type" value="Genomic_DNA"/>
</dbReference>
<dbReference type="Pfam" id="PF00941">
    <property type="entry name" value="FAD_binding_5"/>
    <property type="match status" value="1"/>
</dbReference>
<feature type="domain" description="FAD-binding PCMH-type" evidence="4">
    <location>
        <begin position="1"/>
        <end position="177"/>
    </location>
</feature>
<dbReference type="InterPro" id="IPR016169">
    <property type="entry name" value="FAD-bd_PCMH_sub2"/>
</dbReference>
<evidence type="ECO:0000313" key="6">
    <source>
        <dbReference type="EMBL" id="TCP06720.1"/>
    </source>
</evidence>
<reference evidence="5 7" key="1">
    <citation type="submission" date="2018-02" db="EMBL/GenBank/DDBJ databases">
        <title>Reclassifiation of [Polyangium] brachysporum DSM 7029 as Guopingzhaonella breviflexa gen. nov., sp. nov., a member of the family Comamonadaceae.</title>
        <authorList>
            <person name="Tang B."/>
        </authorList>
    </citation>
    <scope>NUCLEOTIDE SEQUENCE [LARGE SCALE GENOMIC DNA]</scope>
    <source>
        <strain evidence="5 7">DSM 15344</strain>
    </source>
</reference>